<protein>
    <submittedName>
        <fullName evidence="2">Uncharacterized protein</fullName>
    </submittedName>
</protein>
<reference evidence="2" key="1">
    <citation type="submission" date="2016-11" db="EMBL/GenBank/DDBJ databases">
        <title>The genome of Nicotiana attenuata.</title>
        <authorList>
            <person name="Xu S."/>
            <person name="Brockmoeller T."/>
            <person name="Gaquerel E."/>
            <person name="Navarro A."/>
            <person name="Kuhl H."/>
            <person name="Gase K."/>
            <person name="Ling Z."/>
            <person name="Zhou W."/>
            <person name="Kreitzer C."/>
            <person name="Stanke M."/>
            <person name="Tang H."/>
            <person name="Lyons E."/>
            <person name="Pandey P."/>
            <person name="Pandey S.P."/>
            <person name="Timmermann B."/>
            <person name="Baldwin I.T."/>
        </authorList>
    </citation>
    <scope>NUCLEOTIDE SEQUENCE [LARGE SCALE GENOMIC DNA]</scope>
    <source>
        <strain evidence="2">UT</strain>
    </source>
</reference>
<comment type="caution">
    <text evidence="2">The sequence shown here is derived from an EMBL/GenBank/DDBJ whole genome shotgun (WGS) entry which is preliminary data.</text>
</comment>
<evidence type="ECO:0000313" key="3">
    <source>
        <dbReference type="Proteomes" id="UP000187609"/>
    </source>
</evidence>
<keyword evidence="3" id="KW-1185">Reference proteome</keyword>
<dbReference type="AlphaFoldDB" id="A0A314KWK2"/>
<dbReference type="Proteomes" id="UP000187609">
    <property type="component" value="Unassembled WGS sequence"/>
</dbReference>
<gene>
    <name evidence="2" type="ORF">A4A49_05386</name>
</gene>
<sequence length="82" mass="9258">MDLKLENGPIDSDVNFKLKRNNSSKVEQAIASKIKTSNRKPQASNSNRNRNLERTELRNSLSNRGNQISLDITNSILKSAFK</sequence>
<evidence type="ECO:0000256" key="1">
    <source>
        <dbReference type="SAM" id="MobiDB-lite"/>
    </source>
</evidence>
<organism evidence="2 3">
    <name type="scientific">Nicotiana attenuata</name>
    <name type="common">Coyote tobacco</name>
    <dbReference type="NCBI Taxonomy" id="49451"/>
    <lineage>
        <taxon>Eukaryota</taxon>
        <taxon>Viridiplantae</taxon>
        <taxon>Streptophyta</taxon>
        <taxon>Embryophyta</taxon>
        <taxon>Tracheophyta</taxon>
        <taxon>Spermatophyta</taxon>
        <taxon>Magnoliopsida</taxon>
        <taxon>eudicotyledons</taxon>
        <taxon>Gunneridae</taxon>
        <taxon>Pentapetalae</taxon>
        <taxon>asterids</taxon>
        <taxon>lamiids</taxon>
        <taxon>Solanales</taxon>
        <taxon>Solanaceae</taxon>
        <taxon>Nicotianoideae</taxon>
        <taxon>Nicotianeae</taxon>
        <taxon>Nicotiana</taxon>
    </lineage>
</organism>
<dbReference type="EMBL" id="MJEQ01000825">
    <property type="protein sequence ID" value="OIT33776.1"/>
    <property type="molecule type" value="Genomic_DNA"/>
</dbReference>
<evidence type="ECO:0000313" key="2">
    <source>
        <dbReference type="EMBL" id="OIT33776.1"/>
    </source>
</evidence>
<dbReference type="Gramene" id="OIT33776">
    <property type="protein sequence ID" value="OIT33776"/>
    <property type="gene ID" value="A4A49_05386"/>
</dbReference>
<name>A0A314KWK2_NICAT</name>
<proteinExistence type="predicted"/>
<accession>A0A314KWK2</accession>
<feature type="region of interest" description="Disordered" evidence="1">
    <location>
        <begin position="27"/>
        <end position="65"/>
    </location>
</feature>